<keyword evidence="4" id="KW-1015">Disulfide bond</keyword>
<keyword evidence="10" id="KW-1185">Reference proteome</keyword>
<protein>
    <recommendedName>
        <fullName evidence="1">Glucosidase 2 subunit beta</fullName>
    </recommendedName>
</protein>
<dbReference type="SUPFAM" id="SSF50911">
    <property type="entry name" value="Mannose 6-phosphate receptor domain"/>
    <property type="match status" value="1"/>
</dbReference>
<reference evidence="9" key="1">
    <citation type="submission" date="2021-11" db="EMBL/GenBank/DDBJ databases">
        <authorList>
            <person name="Herlambang A."/>
            <person name="Guo Y."/>
            <person name="Takashima Y."/>
            <person name="Nishizawa T."/>
        </authorList>
    </citation>
    <scope>NUCLEOTIDE SEQUENCE</scope>
    <source>
        <strain evidence="9">E1425</strain>
    </source>
</reference>
<dbReference type="InterPro" id="IPR036055">
    <property type="entry name" value="LDL_receptor-like_sf"/>
</dbReference>
<gene>
    <name evidence="9" type="ORF">EMPS_01121</name>
</gene>
<comment type="caution">
    <text evidence="9">The sequence shown here is derived from an EMBL/GenBank/DDBJ whole genome shotgun (WGS) entry which is preliminary data.</text>
</comment>
<dbReference type="Pfam" id="PF13015">
    <property type="entry name" value="PRKCSH_1"/>
    <property type="match status" value="1"/>
</dbReference>
<dbReference type="GO" id="GO:0006491">
    <property type="term" value="P:N-glycan processing"/>
    <property type="evidence" value="ECO:0007669"/>
    <property type="project" value="TreeGrafter"/>
</dbReference>
<dbReference type="InterPro" id="IPR044865">
    <property type="entry name" value="MRH_dom"/>
</dbReference>
<evidence type="ECO:0000256" key="6">
    <source>
        <dbReference type="SAM" id="MobiDB-lite"/>
    </source>
</evidence>
<keyword evidence="5" id="KW-0175">Coiled coil</keyword>
<dbReference type="GO" id="GO:0016301">
    <property type="term" value="F:kinase activity"/>
    <property type="evidence" value="ECO:0007669"/>
    <property type="project" value="UniProtKB-KW"/>
</dbReference>
<dbReference type="Proteomes" id="UP000827284">
    <property type="component" value="Unassembled WGS sequence"/>
</dbReference>
<evidence type="ECO:0000256" key="2">
    <source>
        <dbReference type="ARBA" id="ARBA00022729"/>
    </source>
</evidence>
<sequence length="574" mass="63876">MKSHSFGIPLVATLALSLAVAQATASAGTASPPRGVSPSKANLYVPDRSSQWKCLDGSKTIPFNAVNDDYCDCPDGSDEPGTSACGTGHFHCANVGHVASDIKSSRVNDGVCDPECCDGSDEYNGAIHCPNVCDEVGAEAGLERERVRAIEAEGSRLRKVYIEHGQNTKLQWTEDLFGLRERTTTVKKEATKAKEQLDLANEELDKFLEGSKATREAERRAQLKPYLEQQTQRLIRVKESKAFLEKALQDLKENYNKNYHDLAVKNTVSGFDELMGTGTVGDQEVEETEETVAATEEYQPPTADQALEGEQSPDRQFSALQDESYSIQREIGRLHDLLVGMKHEYNTEYNDEAVLKAIQIADDFEVEWDTSLNEFKGELPIDIPVEDSDDGPEAEKFKAVADEKQSAFDSASEEQRVVEEKIRDIEKKQRVDFGPDGTFVRMMDECFEFKDIEYTYSLCMFGSANQKSHSTTFLGKFSNWVGDDYNTQMYTGGTKCWNGPDRSVKLIMTCGTVNEIVSVAEPEKCEYVFKMQTPAVCAVLDDAVSNEEERSSEESVPPTSNVEPEVEVKKRDEL</sequence>
<proteinExistence type="predicted"/>
<accession>A0A9P3H298</accession>
<evidence type="ECO:0000256" key="7">
    <source>
        <dbReference type="SAM" id="SignalP"/>
    </source>
</evidence>
<evidence type="ECO:0000256" key="5">
    <source>
        <dbReference type="SAM" id="Coils"/>
    </source>
</evidence>
<dbReference type="Gene3D" id="2.70.130.10">
    <property type="entry name" value="Mannose-6-phosphate receptor binding domain"/>
    <property type="match status" value="1"/>
</dbReference>
<reference evidence="9" key="2">
    <citation type="journal article" date="2022" name="Microbiol. Resour. Announc.">
        <title>Whole-Genome Sequence of Entomortierella parvispora E1425, a Mucoromycotan Fungus Associated with Burkholderiaceae-Related Endosymbiotic Bacteria.</title>
        <authorList>
            <person name="Herlambang A."/>
            <person name="Guo Y."/>
            <person name="Takashima Y."/>
            <person name="Narisawa K."/>
            <person name="Ohta H."/>
            <person name="Nishizawa T."/>
        </authorList>
    </citation>
    <scope>NUCLEOTIDE SEQUENCE</scope>
    <source>
        <strain evidence="9">E1425</strain>
    </source>
</reference>
<evidence type="ECO:0000259" key="8">
    <source>
        <dbReference type="PROSITE" id="PS51914"/>
    </source>
</evidence>
<dbReference type="EMBL" id="BQFW01000002">
    <property type="protein sequence ID" value="GJJ68775.1"/>
    <property type="molecule type" value="Genomic_DNA"/>
</dbReference>
<dbReference type="PANTHER" id="PTHR12630">
    <property type="entry name" value="N-LINKED OLIGOSACCHARIDE PROCESSING"/>
    <property type="match status" value="1"/>
</dbReference>
<feature type="coiled-coil region" evidence="5">
    <location>
        <begin position="183"/>
        <end position="254"/>
    </location>
</feature>
<dbReference type="OrthoDB" id="28322at2759"/>
<evidence type="ECO:0000256" key="4">
    <source>
        <dbReference type="ARBA" id="ARBA00023157"/>
    </source>
</evidence>
<evidence type="ECO:0000256" key="1">
    <source>
        <dbReference type="ARBA" id="ARBA00022387"/>
    </source>
</evidence>
<evidence type="ECO:0000256" key="3">
    <source>
        <dbReference type="ARBA" id="ARBA00022824"/>
    </source>
</evidence>
<keyword evidence="9" id="KW-0418">Kinase</keyword>
<organism evidence="9 10">
    <name type="scientific">Entomortierella parvispora</name>
    <dbReference type="NCBI Taxonomy" id="205924"/>
    <lineage>
        <taxon>Eukaryota</taxon>
        <taxon>Fungi</taxon>
        <taxon>Fungi incertae sedis</taxon>
        <taxon>Mucoromycota</taxon>
        <taxon>Mortierellomycotina</taxon>
        <taxon>Mortierellomycetes</taxon>
        <taxon>Mortierellales</taxon>
        <taxon>Mortierellaceae</taxon>
        <taxon>Entomortierella</taxon>
    </lineage>
</organism>
<feature type="domain" description="MRH" evidence="8">
    <location>
        <begin position="444"/>
        <end position="539"/>
    </location>
</feature>
<keyword evidence="9" id="KW-0808">Transferase</keyword>
<feature type="region of interest" description="Disordered" evidence="6">
    <location>
        <begin position="543"/>
        <end position="574"/>
    </location>
</feature>
<dbReference type="SUPFAM" id="SSF57424">
    <property type="entry name" value="LDL receptor-like module"/>
    <property type="match status" value="1"/>
</dbReference>
<dbReference type="PANTHER" id="PTHR12630:SF1">
    <property type="entry name" value="GLUCOSIDASE 2 SUBUNIT BETA"/>
    <property type="match status" value="1"/>
</dbReference>
<keyword evidence="3" id="KW-0256">Endoplasmic reticulum</keyword>
<feature type="chain" id="PRO_5040245802" description="Glucosidase 2 subunit beta" evidence="7">
    <location>
        <begin position="26"/>
        <end position="574"/>
    </location>
</feature>
<dbReference type="Pfam" id="PF12999">
    <property type="entry name" value="PRKCSH-like"/>
    <property type="match status" value="1"/>
</dbReference>
<dbReference type="InterPro" id="IPR036607">
    <property type="entry name" value="PRKCSH"/>
</dbReference>
<dbReference type="PROSITE" id="PS51914">
    <property type="entry name" value="MRH"/>
    <property type="match status" value="1"/>
</dbReference>
<dbReference type="AlphaFoldDB" id="A0A9P3H298"/>
<evidence type="ECO:0000313" key="10">
    <source>
        <dbReference type="Proteomes" id="UP000827284"/>
    </source>
</evidence>
<dbReference type="GO" id="GO:0017177">
    <property type="term" value="C:glucosidase II complex"/>
    <property type="evidence" value="ECO:0007669"/>
    <property type="project" value="TreeGrafter"/>
</dbReference>
<keyword evidence="2 7" id="KW-0732">Signal</keyword>
<dbReference type="InterPro" id="IPR028146">
    <property type="entry name" value="PRKCSH_N"/>
</dbReference>
<evidence type="ECO:0000313" key="9">
    <source>
        <dbReference type="EMBL" id="GJJ68775.1"/>
    </source>
</evidence>
<feature type="signal peptide" evidence="7">
    <location>
        <begin position="1"/>
        <end position="25"/>
    </location>
</feature>
<name>A0A9P3H298_9FUNG</name>
<dbReference type="InterPro" id="IPR039794">
    <property type="entry name" value="Gtb1-like"/>
</dbReference>
<dbReference type="InterPro" id="IPR009011">
    <property type="entry name" value="Man6P_isomerase_rcpt-bd_dom_sf"/>
</dbReference>